<keyword evidence="1" id="KW-0732">Signal</keyword>
<accession>A0A975BRF3</accession>
<proteinExistence type="predicted"/>
<feature type="chain" id="PRO_5037179567" evidence="1">
    <location>
        <begin position="22"/>
        <end position="360"/>
    </location>
</feature>
<dbReference type="Gene3D" id="3.30.1330.130">
    <property type="match status" value="1"/>
</dbReference>
<dbReference type="AlphaFoldDB" id="A0A975BRF3"/>
<gene>
    <name evidence="3" type="ORF">dnm_057670</name>
</gene>
<dbReference type="EMBL" id="CP061800">
    <property type="protein sequence ID" value="QTA89710.1"/>
    <property type="molecule type" value="Genomic_DNA"/>
</dbReference>
<organism evidence="3 4">
    <name type="scientific">Desulfonema magnum</name>
    <dbReference type="NCBI Taxonomy" id="45655"/>
    <lineage>
        <taxon>Bacteria</taxon>
        <taxon>Pseudomonadati</taxon>
        <taxon>Thermodesulfobacteriota</taxon>
        <taxon>Desulfobacteria</taxon>
        <taxon>Desulfobacterales</taxon>
        <taxon>Desulfococcaceae</taxon>
        <taxon>Desulfonema</taxon>
    </lineage>
</organism>
<reference evidence="3" key="1">
    <citation type="journal article" date="2021" name="Microb. Physiol.">
        <title>Proteogenomic Insights into the Physiology of Marine, Sulfate-Reducing, Filamentous Desulfonema limicola and Desulfonema magnum.</title>
        <authorList>
            <person name="Schnaars V."/>
            <person name="Wohlbrand L."/>
            <person name="Scheve S."/>
            <person name="Hinrichs C."/>
            <person name="Reinhardt R."/>
            <person name="Rabus R."/>
        </authorList>
    </citation>
    <scope>NUCLEOTIDE SEQUENCE</scope>
    <source>
        <strain evidence="3">4be13</strain>
    </source>
</reference>
<dbReference type="KEGG" id="dmm:dnm_057670"/>
<dbReference type="InterPro" id="IPR003814">
    <property type="entry name" value="FmdEsu_dom"/>
</dbReference>
<dbReference type="RefSeq" id="WP_207678213.1">
    <property type="nucleotide sequence ID" value="NZ_CP061800.1"/>
</dbReference>
<keyword evidence="4" id="KW-1185">Reference proteome</keyword>
<name>A0A975BRF3_9BACT</name>
<evidence type="ECO:0000256" key="1">
    <source>
        <dbReference type="SAM" id="SignalP"/>
    </source>
</evidence>
<feature type="signal peptide" evidence="1">
    <location>
        <begin position="1"/>
        <end position="21"/>
    </location>
</feature>
<evidence type="ECO:0000313" key="3">
    <source>
        <dbReference type="EMBL" id="QTA89710.1"/>
    </source>
</evidence>
<feature type="domain" description="Formylmethanofuran dehydrogenase subunit E" evidence="2">
    <location>
        <begin position="176"/>
        <end position="251"/>
    </location>
</feature>
<dbReference type="SUPFAM" id="SSF143555">
    <property type="entry name" value="FwdE-like"/>
    <property type="match status" value="1"/>
</dbReference>
<protein>
    <submittedName>
        <fullName evidence="3">Formylmethanofuran dehydrogenase subunit E domain-containing protein</fullName>
    </submittedName>
</protein>
<dbReference type="Proteomes" id="UP000663722">
    <property type="component" value="Chromosome"/>
</dbReference>
<sequence>MKTRFVSVLVLLFIFINLNPAAGADISDMERLGRKVVSAAFQRLRVSSDASDLACLTNAGYVAYKGKSTRILYDVISENTKISLGKGNLLPVHTRWKDDLWFAFVQKKSEKELPLTYVSLNEQGIHATEPINIYVEKRQSFEPFKKIFGKKAFALVTLANGWADGIPDDLMFGSLFHDHFCCGVATGYFTARFIQNHIPLKNGEKYTYIGAPGWCQDDYLINHLNLTPGKHGYCIMQYPWYRPWKTSEQVYDKLGGIIIRFDPASNTGQAHVLRFDWKEDDFKQFVGLPDLKLDWKNQPWLHVWYNKFFLRHREQPDNFVSILKVKELKTKADFERLVNLGANPLKEILGEDKSWSAALN</sequence>
<evidence type="ECO:0000259" key="2">
    <source>
        <dbReference type="Pfam" id="PF02663"/>
    </source>
</evidence>
<dbReference type="Pfam" id="PF02663">
    <property type="entry name" value="FmdE"/>
    <property type="match status" value="1"/>
</dbReference>
<evidence type="ECO:0000313" key="4">
    <source>
        <dbReference type="Proteomes" id="UP000663722"/>
    </source>
</evidence>